<evidence type="ECO:0000256" key="7">
    <source>
        <dbReference type="RuleBase" id="RU003954"/>
    </source>
</evidence>
<dbReference type="EMBL" id="FQZM01000022">
    <property type="protein sequence ID" value="SHJ18396.1"/>
    <property type="molecule type" value="Genomic_DNA"/>
</dbReference>
<dbReference type="AlphaFoldDB" id="A0A1M6H892"/>
<dbReference type="PANTHER" id="PTHR10362">
    <property type="entry name" value="HISTIDINE AMMONIA-LYASE"/>
    <property type="match status" value="1"/>
</dbReference>
<evidence type="ECO:0000256" key="6">
    <source>
        <dbReference type="HAMAP-Rule" id="MF_00229"/>
    </source>
</evidence>
<keyword evidence="4 6" id="KW-0456">Lyase</keyword>
<keyword evidence="11" id="KW-1185">Reference proteome</keyword>
<dbReference type="HAMAP" id="MF_00229">
    <property type="entry name" value="His_ammonia_lyase"/>
    <property type="match status" value="1"/>
</dbReference>
<dbReference type="PROSITE" id="PS00488">
    <property type="entry name" value="PAL_HISTIDASE"/>
    <property type="match status" value="1"/>
</dbReference>
<dbReference type="Proteomes" id="UP000184529">
    <property type="component" value="Unassembled WGS sequence"/>
</dbReference>
<evidence type="ECO:0000313" key="11">
    <source>
        <dbReference type="Proteomes" id="UP000184529"/>
    </source>
</evidence>
<sequence length="525" mass="55942">MAALLRSTSRDGIQKDLINSIGLDGESLSIEQVVRVARQHAPVFLEPAARLSMEKSHRMVQRIVAEKQVVYGITTGFGKFSNVVISPAQAELLQKNLVMSHAVGTGEPFDREIVRAVMLLRANTLAKGYSGVRPLVVEYLLQLLNRGVHPVVPEQGSVGASGDLAPLAHVTLVLLGLGEAEYRGKRISGAKALEVAGLPPLTLQAKEGLALTNGTQVMGAIGCLAVYDAELTAKTASIAAALAVEALDGLAIAFDPRVQRVRPHAGQVRCAAHLRQLLAGGEIATRSAGPRVQDAYTLRCTPQVHGATLDAIDYVRDVLEIEINSATDNPLLFPAEGEVISGGNFHGQPLALALDFLGMAVAELGSMAERRVARLLDPATSGLPAFLTTHGGLNSGLMLTQYTAAALVSENKVLASPACVDSIPTSANQEDHVSMGPIAARKARRIIRNVQQILAIQLLCAAQAIDLGKRHKMGRGTARAYEVIRSEIPFLDRDRVLYPDLFKALELVQSGRLLQAVEDEVGVLE</sequence>
<evidence type="ECO:0000256" key="1">
    <source>
        <dbReference type="ARBA" id="ARBA00005113"/>
    </source>
</evidence>
<name>A0A1M6H892_9FIRM</name>
<dbReference type="GO" id="GO:0004397">
    <property type="term" value="F:histidine ammonia-lyase activity"/>
    <property type="evidence" value="ECO:0007669"/>
    <property type="project" value="UniProtKB-UniRule"/>
</dbReference>
<comment type="pathway">
    <text evidence="1 6 8">Amino-acid degradation; L-histidine degradation into L-glutamate; N-formimidoyl-L-glutamate from L-histidine: step 1/3.</text>
</comment>
<evidence type="ECO:0000313" key="10">
    <source>
        <dbReference type="EMBL" id="SHJ18396.1"/>
    </source>
</evidence>
<keyword evidence="3 6" id="KW-0369">Histidine metabolism</keyword>
<dbReference type="GO" id="GO:0019557">
    <property type="term" value="P:L-histidine catabolic process to glutamate and formate"/>
    <property type="evidence" value="ECO:0007669"/>
    <property type="project" value="UniProtKB-UniPathway"/>
</dbReference>
<proteinExistence type="inferred from homology"/>
<reference evidence="11" key="1">
    <citation type="submission" date="2016-11" db="EMBL/GenBank/DDBJ databases">
        <authorList>
            <person name="Varghese N."/>
            <person name="Submissions S."/>
        </authorList>
    </citation>
    <scope>NUCLEOTIDE SEQUENCE [LARGE SCALE GENOMIC DNA]</scope>
    <source>
        <strain evidence="11">DSM 16057</strain>
    </source>
</reference>
<dbReference type="InterPro" id="IPR008948">
    <property type="entry name" value="L-Aspartase-like"/>
</dbReference>
<evidence type="ECO:0000256" key="5">
    <source>
        <dbReference type="ARBA" id="ARBA00049269"/>
    </source>
</evidence>
<dbReference type="UniPathway" id="UPA00379">
    <property type="reaction ID" value="UER00549"/>
</dbReference>
<comment type="catalytic activity">
    <reaction evidence="5 6 8">
        <text>L-histidine = trans-urocanate + NH4(+)</text>
        <dbReference type="Rhea" id="RHEA:21232"/>
        <dbReference type="ChEBI" id="CHEBI:17771"/>
        <dbReference type="ChEBI" id="CHEBI:28938"/>
        <dbReference type="ChEBI" id="CHEBI:57595"/>
        <dbReference type="EC" id="4.3.1.3"/>
    </reaction>
</comment>
<organism evidence="10 11">
    <name type="scientific">Desulfofundulus thermosubterraneus DSM 16057</name>
    <dbReference type="NCBI Taxonomy" id="1121432"/>
    <lineage>
        <taxon>Bacteria</taxon>
        <taxon>Bacillati</taxon>
        <taxon>Bacillota</taxon>
        <taxon>Clostridia</taxon>
        <taxon>Eubacteriales</taxon>
        <taxon>Peptococcaceae</taxon>
        <taxon>Desulfofundulus</taxon>
    </lineage>
</organism>
<dbReference type="NCBIfam" id="TIGR01225">
    <property type="entry name" value="hutH"/>
    <property type="match status" value="1"/>
</dbReference>
<comment type="subcellular location">
    <subcellularLocation>
        <location evidence="6 9">Cytoplasm</location>
    </subcellularLocation>
</comment>
<dbReference type="FunFam" id="1.20.200.10:FF:000003">
    <property type="entry name" value="Histidine ammonia-lyase"/>
    <property type="match status" value="1"/>
</dbReference>
<dbReference type="GO" id="GO:0019556">
    <property type="term" value="P:L-histidine catabolic process to glutamate and formamide"/>
    <property type="evidence" value="ECO:0007669"/>
    <property type="project" value="UniProtKB-UniPathway"/>
</dbReference>
<dbReference type="STRING" id="1121432.SAMN02745219_01936"/>
<dbReference type="SUPFAM" id="SSF48557">
    <property type="entry name" value="L-aspartase-like"/>
    <property type="match status" value="1"/>
</dbReference>
<dbReference type="CDD" id="cd00332">
    <property type="entry name" value="PAL-HAL"/>
    <property type="match status" value="1"/>
</dbReference>
<gene>
    <name evidence="6" type="primary">hutH</name>
    <name evidence="10" type="ORF">SAMN02745219_01936</name>
</gene>
<dbReference type="EC" id="4.3.1.3" evidence="2 6"/>
<feature type="cross-link" description="5-imidazolinone (Ala-Gly)" evidence="6">
    <location>
        <begin position="160"/>
        <end position="162"/>
    </location>
</feature>
<evidence type="ECO:0000256" key="8">
    <source>
        <dbReference type="RuleBase" id="RU004479"/>
    </source>
</evidence>
<feature type="modified residue" description="2,3-didehydroalanine (Ser)" evidence="6">
    <location>
        <position position="161"/>
    </location>
</feature>
<dbReference type="Pfam" id="PF00221">
    <property type="entry name" value="Lyase_aromatic"/>
    <property type="match status" value="1"/>
</dbReference>
<dbReference type="GO" id="GO:0005737">
    <property type="term" value="C:cytoplasm"/>
    <property type="evidence" value="ECO:0007669"/>
    <property type="project" value="UniProtKB-SubCell"/>
</dbReference>
<dbReference type="InterPro" id="IPR024083">
    <property type="entry name" value="Fumarase/histidase_N"/>
</dbReference>
<dbReference type="InterPro" id="IPR001106">
    <property type="entry name" value="Aromatic_Lyase"/>
</dbReference>
<evidence type="ECO:0000256" key="4">
    <source>
        <dbReference type="ARBA" id="ARBA00023239"/>
    </source>
</evidence>
<protein>
    <recommendedName>
        <fullName evidence="2 6">Histidine ammonia-lyase</fullName>
        <shortName evidence="6">Histidase</shortName>
        <ecNumber evidence="2 6">4.3.1.3</ecNumber>
    </recommendedName>
</protein>
<dbReference type="NCBIfam" id="NF006871">
    <property type="entry name" value="PRK09367.1"/>
    <property type="match status" value="1"/>
</dbReference>
<dbReference type="FunFam" id="1.10.275.10:FF:000005">
    <property type="entry name" value="Histidine ammonia-lyase"/>
    <property type="match status" value="1"/>
</dbReference>
<comment type="PTM">
    <text evidence="6">Contains an active site 4-methylidene-imidazol-5-one (MIO), which is formed autocatalytically by cyclization and dehydration of residues Ala-Ser-Gly.</text>
</comment>
<evidence type="ECO:0000256" key="9">
    <source>
        <dbReference type="RuleBase" id="RU004480"/>
    </source>
</evidence>
<dbReference type="InterPro" id="IPR005921">
    <property type="entry name" value="HutH"/>
</dbReference>
<accession>A0A1M6H892</accession>
<dbReference type="InterPro" id="IPR022313">
    <property type="entry name" value="Phe/His_NH3-lyase_AS"/>
</dbReference>
<evidence type="ECO:0000256" key="2">
    <source>
        <dbReference type="ARBA" id="ARBA00012994"/>
    </source>
</evidence>
<evidence type="ECO:0000256" key="3">
    <source>
        <dbReference type="ARBA" id="ARBA00022808"/>
    </source>
</evidence>
<dbReference type="Gene3D" id="1.10.275.10">
    <property type="entry name" value="Fumarase/aspartase (N-terminal domain)"/>
    <property type="match status" value="1"/>
</dbReference>
<dbReference type="Gene3D" id="1.20.200.10">
    <property type="entry name" value="Fumarase/aspartase (Central domain)"/>
    <property type="match status" value="1"/>
</dbReference>
<comment type="similarity">
    <text evidence="6 7">Belongs to the PAL/histidase family.</text>
</comment>
<keyword evidence="6" id="KW-0963">Cytoplasm</keyword>